<accession>A0A8X6FBP5</accession>
<reference evidence="1" key="1">
    <citation type="submission" date="2020-07" db="EMBL/GenBank/DDBJ databases">
        <title>Multicomponent nature underlies the extraordinary mechanical properties of spider dragline silk.</title>
        <authorList>
            <person name="Kono N."/>
            <person name="Nakamura H."/>
            <person name="Mori M."/>
            <person name="Yoshida Y."/>
            <person name="Ohtoshi R."/>
            <person name="Malay A.D."/>
            <person name="Moran D.A.P."/>
            <person name="Tomita M."/>
            <person name="Numata K."/>
            <person name="Arakawa K."/>
        </authorList>
    </citation>
    <scope>NUCLEOTIDE SEQUENCE</scope>
</reference>
<sequence>MANNDEENTLAPFTYFWAIENCPEFLSSTYIVSPVFIVEDIQSEWCLKTGTEGLFILCFIERQRDSGPEMIEIYLELSLLDTYGHPLIKVSLPYSFMKGDIFERRTFARINDVFLWRRKNFLSYDTLTFRCRIAKVNVSVSRRNVCYARTRLDVHRKSFIWLIRQFNSLRVGDKVSYHLVVTEGESLLLALTLTESYGVEKVHITIETSPRVKFKVRISILDFLGKRHITVNHVRVGRMIDTVHLTEKRVLDRVRYFPFNILTLRCEFLVGCGVKRSGIEGYTYPPSGGGSY</sequence>
<dbReference type="Gene3D" id="2.60.210.10">
    <property type="entry name" value="Apoptosis, Tumor Necrosis Factor Receptor Associated Protein 2, Chain A"/>
    <property type="match status" value="1"/>
</dbReference>
<dbReference type="InterPro" id="IPR008974">
    <property type="entry name" value="TRAF-like"/>
</dbReference>
<keyword evidence="2" id="KW-1185">Reference proteome</keyword>
<comment type="caution">
    <text evidence="1">The sequence shown here is derived from an EMBL/GenBank/DDBJ whole genome shotgun (WGS) entry which is preliminary data.</text>
</comment>
<evidence type="ECO:0000313" key="1">
    <source>
        <dbReference type="EMBL" id="GFQ75101.1"/>
    </source>
</evidence>
<organism evidence="1 2">
    <name type="scientific">Trichonephila clavata</name>
    <name type="common">Joro spider</name>
    <name type="synonym">Nephila clavata</name>
    <dbReference type="NCBI Taxonomy" id="2740835"/>
    <lineage>
        <taxon>Eukaryota</taxon>
        <taxon>Metazoa</taxon>
        <taxon>Ecdysozoa</taxon>
        <taxon>Arthropoda</taxon>
        <taxon>Chelicerata</taxon>
        <taxon>Arachnida</taxon>
        <taxon>Araneae</taxon>
        <taxon>Araneomorphae</taxon>
        <taxon>Entelegynae</taxon>
        <taxon>Araneoidea</taxon>
        <taxon>Nephilidae</taxon>
        <taxon>Trichonephila</taxon>
    </lineage>
</organism>
<proteinExistence type="predicted"/>
<name>A0A8X6FBP5_TRICU</name>
<gene>
    <name evidence="1" type="primary">spop_123</name>
    <name evidence="1" type="ORF">TNCT_406421</name>
</gene>
<protein>
    <submittedName>
        <fullName evidence="1">Speckle-type POZ protein</fullName>
    </submittedName>
</protein>
<dbReference type="Proteomes" id="UP000887116">
    <property type="component" value="Unassembled WGS sequence"/>
</dbReference>
<dbReference type="EMBL" id="BMAO01021516">
    <property type="protein sequence ID" value="GFQ75101.1"/>
    <property type="molecule type" value="Genomic_DNA"/>
</dbReference>
<dbReference type="SUPFAM" id="SSF49599">
    <property type="entry name" value="TRAF domain-like"/>
    <property type="match status" value="1"/>
</dbReference>
<dbReference type="AlphaFoldDB" id="A0A8X6FBP5"/>
<evidence type="ECO:0000313" key="2">
    <source>
        <dbReference type="Proteomes" id="UP000887116"/>
    </source>
</evidence>